<dbReference type="EMBL" id="CAJEWN010002842">
    <property type="protein sequence ID" value="CAD2205493.1"/>
    <property type="molecule type" value="Genomic_DNA"/>
</dbReference>
<evidence type="ECO:0000313" key="2">
    <source>
        <dbReference type="EMBL" id="CAD2205493.1"/>
    </source>
</evidence>
<comment type="caution">
    <text evidence="2">The sequence shown here is derived from an EMBL/GenBank/DDBJ whole genome shotgun (WGS) entry which is preliminary data.</text>
</comment>
<evidence type="ECO:0000313" key="3">
    <source>
        <dbReference type="Proteomes" id="UP000580250"/>
    </source>
</evidence>
<feature type="compositionally biased region" description="Basic and acidic residues" evidence="1">
    <location>
        <begin position="34"/>
        <end position="60"/>
    </location>
</feature>
<dbReference type="AlphaFoldDB" id="A0A6V7Y1L2"/>
<gene>
    <name evidence="2" type="ORF">MENT_LOCUS59307</name>
</gene>
<reference evidence="2 3" key="1">
    <citation type="submission" date="2020-08" db="EMBL/GenBank/DDBJ databases">
        <authorList>
            <person name="Koutsovoulos G."/>
            <person name="Danchin GJ E."/>
        </authorList>
    </citation>
    <scope>NUCLEOTIDE SEQUENCE [LARGE SCALE GENOMIC DNA]</scope>
</reference>
<feature type="compositionally biased region" description="Basic and acidic residues" evidence="1">
    <location>
        <begin position="86"/>
        <end position="95"/>
    </location>
</feature>
<feature type="compositionally biased region" description="Basic and acidic residues" evidence="1">
    <location>
        <begin position="186"/>
        <end position="199"/>
    </location>
</feature>
<sequence length="223" mass="25506">MDADPATIVEDENIDDEHEQEVVVDTSKEILENEKNIEPREEIEQEVTEEHVESSKEKIQEFPGVINEDEEPWTPPLEEPVPHSMDNPEDKESHELPTINEEDTVEPWSPEKEGLGKPQESPAIINEEVAWTPEKVSNLPTIEEEPEQEEIQPEDLSSLPELPRPEMLIADPPERPSFWKSFFGDGGRHVEDKTKDKELPQQVHQQTAPEDLNDSEPKKITSS</sequence>
<dbReference type="Proteomes" id="UP000580250">
    <property type="component" value="Unassembled WGS sequence"/>
</dbReference>
<feature type="region of interest" description="Disordered" evidence="1">
    <location>
        <begin position="34"/>
        <end position="223"/>
    </location>
</feature>
<feature type="compositionally biased region" description="Acidic residues" evidence="1">
    <location>
        <begin position="142"/>
        <end position="153"/>
    </location>
</feature>
<protein>
    <submittedName>
        <fullName evidence="2">Uncharacterized protein</fullName>
    </submittedName>
</protein>
<proteinExistence type="predicted"/>
<name>A0A6V7Y1L2_MELEN</name>
<evidence type="ECO:0000256" key="1">
    <source>
        <dbReference type="SAM" id="MobiDB-lite"/>
    </source>
</evidence>
<accession>A0A6V7Y1L2</accession>
<organism evidence="2 3">
    <name type="scientific">Meloidogyne enterolobii</name>
    <name type="common">Root-knot nematode worm</name>
    <name type="synonym">Meloidogyne mayaguensis</name>
    <dbReference type="NCBI Taxonomy" id="390850"/>
    <lineage>
        <taxon>Eukaryota</taxon>
        <taxon>Metazoa</taxon>
        <taxon>Ecdysozoa</taxon>
        <taxon>Nematoda</taxon>
        <taxon>Chromadorea</taxon>
        <taxon>Rhabditida</taxon>
        <taxon>Tylenchina</taxon>
        <taxon>Tylenchomorpha</taxon>
        <taxon>Tylenchoidea</taxon>
        <taxon>Meloidogynidae</taxon>
        <taxon>Meloidogyninae</taxon>
        <taxon>Meloidogyne</taxon>
    </lineage>
</organism>